<gene>
    <name evidence="2" type="ORF">NJT12_10400</name>
</gene>
<protein>
    <recommendedName>
        <fullName evidence="4">DUF4163 domain-containing protein</fullName>
    </recommendedName>
</protein>
<evidence type="ECO:0000313" key="2">
    <source>
        <dbReference type="EMBL" id="MDA6070027.1"/>
    </source>
</evidence>
<feature type="chain" id="PRO_5046192919" description="DUF4163 domain-containing protein" evidence="1">
    <location>
        <begin position="19"/>
        <end position="218"/>
    </location>
</feature>
<comment type="caution">
    <text evidence="2">The sequence shown here is derived from an EMBL/GenBank/DDBJ whole genome shotgun (WGS) entry which is preliminary data.</text>
</comment>
<accession>A0ABT4WBW9</accession>
<feature type="signal peptide" evidence="1">
    <location>
        <begin position="1"/>
        <end position="18"/>
    </location>
</feature>
<dbReference type="Proteomes" id="UP001212170">
    <property type="component" value="Unassembled WGS sequence"/>
</dbReference>
<proteinExistence type="predicted"/>
<evidence type="ECO:0008006" key="4">
    <source>
        <dbReference type="Google" id="ProtNLM"/>
    </source>
</evidence>
<evidence type="ECO:0000313" key="3">
    <source>
        <dbReference type="Proteomes" id="UP001212170"/>
    </source>
</evidence>
<dbReference type="EMBL" id="JAMZNK010000013">
    <property type="protein sequence ID" value="MDA6070027.1"/>
    <property type="molecule type" value="Genomic_DNA"/>
</dbReference>
<keyword evidence="3" id="KW-1185">Reference proteome</keyword>
<organism evidence="2 3">
    <name type="scientific">Flavobacterium azizsancarii</name>
    <dbReference type="NCBI Taxonomy" id="2961580"/>
    <lineage>
        <taxon>Bacteria</taxon>
        <taxon>Pseudomonadati</taxon>
        <taxon>Bacteroidota</taxon>
        <taxon>Flavobacteriia</taxon>
        <taxon>Flavobacteriales</taxon>
        <taxon>Flavobacteriaceae</taxon>
        <taxon>Flavobacterium</taxon>
    </lineage>
</organism>
<name>A0ABT4WBW9_9FLAO</name>
<keyword evidence="1" id="KW-0732">Signal</keyword>
<sequence length="218" mass="25483">MKKLYFNLLLLTLFPLHSFCQQNLVNSSSIKEEIIDHEDGKIEDGKYKCNLFDWQIEIPEGFIITSKERAKELEDKGYEAMKEHATEGKNITRTSTTLISFEKDKFNIFSANYESLIGKKKMTFDEYKAFMLKLLDETYSGKGIKYDIAKSDLKLGKYDFNKILVHLYHPKTDVLILTQEFYSSYINNHLYTAGINYQSEDLGYILSYNFIKSFKSVQ</sequence>
<dbReference type="RefSeq" id="WP_271335839.1">
    <property type="nucleotide sequence ID" value="NZ_JAMZNK010000013.1"/>
</dbReference>
<reference evidence="2 3" key="1">
    <citation type="journal article" date="2023" name="Chemosphere">
        <title>Whole genome analysis of Flavobacterium aziz-sancarii sp. nov., isolated from Ardley Island (Antarctica), revealed a rich resistome and bioremediation potential.</title>
        <authorList>
            <person name="Otur C."/>
            <person name="Okay S."/>
            <person name="Kurt-Kizildogan A."/>
        </authorList>
    </citation>
    <scope>NUCLEOTIDE SEQUENCE [LARGE SCALE GENOMIC DNA]</scope>
    <source>
        <strain evidence="2 3">AC</strain>
    </source>
</reference>
<evidence type="ECO:0000256" key="1">
    <source>
        <dbReference type="SAM" id="SignalP"/>
    </source>
</evidence>